<dbReference type="PANTHER" id="PTHR23407">
    <property type="entry name" value="ATPASE INHIBITOR/5-FORMYLTETRAHYDROFOLATE CYCLO-LIGASE"/>
    <property type="match status" value="1"/>
</dbReference>
<name>A0A2S0UMK0_9RHOB</name>
<dbReference type="InterPro" id="IPR002698">
    <property type="entry name" value="FTHF_cligase"/>
</dbReference>
<keyword evidence="2 4" id="KW-0547">Nucleotide-binding</keyword>
<evidence type="ECO:0000256" key="5">
    <source>
        <dbReference type="SAM" id="MobiDB-lite"/>
    </source>
</evidence>
<evidence type="ECO:0000256" key="3">
    <source>
        <dbReference type="ARBA" id="ARBA00022840"/>
    </source>
</evidence>
<accession>A0A2S0UMK0</accession>
<organism evidence="6 7">
    <name type="scientific">Paragemmobacter aquarius</name>
    <dbReference type="NCBI Taxonomy" id="2169400"/>
    <lineage>
        <taxon>Bacteria</taxon>
        <taxon>Pseudomonadati</taxon>
        <taxon>Pseudomonadota</taxon>
        <taxon>Alphaproteobacteria</taxon>
        <taxon>Rhodobacterales</taxon>
        <taxon>Paracoccaceae</taxon>
        <taxon>Paragemmobacter</taxon>
    </lineage>
</organism>
<dbReference type="KEGG" id="geh:HYN69_11435"/>
<keyword evidence="3 4" id="KW-0067">ATP-binding</keyword>
<dbReference type="Gene3D" id="3.40.50.10420">
    <property type="entry name" value="NagB/RpiA/CoA transferase-like"/>
    <property type="match status" value="1"/>
</dbReference>
<dbReference type="NCBIfam" id="TIGR02727">
    <property type="entry name" value="MTHFS_bact"/>
    <property type="match status" value="1"/>
</dbReference>
<dbReference type="GO" id="GO:0046872">
    <property type="term" value="F:metal ion binding"/>
    <property type="evidence" value="ECO:0007669"/>
    <property type="project" value="UniProtKB-KW"/>
</dbReference>
<dbReference type="PANTHER" id="PTHR23407:SF1">
    <property type="entry name" value="5-FORMYLTETRAHYDROFOLATE CYCLO-LIGASE"/>
    <property type="match status" value="1"/>
</dbReference>
<dbReference type="AlphaFoldDB" id="A0A2S0UMK0"/>
<comment type="similarity">
    <text evidence="1 4">Belongs to the 5-formyltetrahydrofolate cyclo-ligase family.</text>
</comment>
<gene>
    <name evidence="6" type="ORF">HYN69_11435</name>
</gene>
<proteinExistence type="inferred from homology"/>
<keyword evidence="6" id="KW-0436">Ligase</keyword>
<dbReference type="InterPro" id="IPR037171">
    <property type="entry name" value="NagB/RpiA_transferase-like"/>
</dbReference>
<evidence type="ECO:0000256" key="2">
    <source>
        <dbReference type="ARBA" id="ARBA00022741"/>
    </source>
</evidence>
<dbReference type="GO" id="GO:0035999">
    <property type="term" value="P:tetrahydrofolate interconversion"/>
    <property type="evidence" value="ECO:0007669"/>
    <property type="project" value="TreeGrafter"/>
</dbReference>
<keyword evidence="4" id="KW-0479">Metal-binding</keyword>
<keyword evidence="7" id="KW-1185">Reference proteome</keyword>
<dbReference type="GO" id="GO:0005524">
    <property type="term" value="F:ATP binding"/>
    <property type="evidence" value="ECO:0007669"/>
    <property type="project" value="UniProtKB-KW"/>
</dbReference>
<dbReference type="EMBL" id="CP028918">
    <property type="protein sequence ID" value="AWB49032.1"/>
    <property type="molecule type" value="Genomic_DNA"/>
</dbReference>
<evidence type="ECO:0000256" key="1">
    <source>
        <dbReference type="ARBA" id="ARBA00010638"/>
    </source>
</evidence>
<feature type="region of interest" description="Disordered" evidence="5">
    <location>
        <begin position="1"/>
        <end position="64"/>
    </location>
</feature>
<keyword evidence="4" id="KW-0460">Magnesium</keyword>
<evidence type="ECO:0000313" key="7">
    <source>
        <dbReference type="Proteomes" id="UP000244496"/>
    </source>
</evidence>
<dbReference type="InterPro" id="IPR024185">
    <property type="entry name" value="FTHF_cligase-like_sf"/>
</dbReference>
<reference evidence="6 7" key="1">
    <citation type="submission" date="2018-04" db="EMBL/GenBank/DDBJ databases">
        <title>Genome sequencing of Gemmobacter.</title>
        <authorList>
            <person name="Yi H."/>
            <person name="Baek M.-G."/>
        </authorList>
    </citation>
    <scope>NUCLEOTIDE SEQUENCE [LARGE SCALE GENOMIC DNA]</scope>
    <source>
        <strain evidence="6 7">HYN0069</strain>
    </source>
</reference>
<dbReference type="EC" id="6.3.3.2" evidence="4"/>
<protein>
    <recommendedName>
        <fullName evidence="4">5-formyltetrahydrofolate cyclo-ligase</fullName>
        <ecNumber evidence="4">6.3.3.2</ecNumber>
    </recommendedName>
</protein>
<evidence type="ECO:0000313" key="6">
    <source>
        <dbReference type="EMBL" id="AWB49032.1"/>
    </source>
</evidence>
<dbReference type="Proteomes" id="UP000244496">
    <property type="component" value="Chromosome"/>
</dbReference>
<dbReference type="GO" id="GO:0030272">
    <property type="term" value="F:5-formyltetrahydrofolate cyclo-ligase activity"/>
    <property type="evidence" value="ECO:0007669"/>
    <property type="project" value="UniProtKB-EC"/>
</dbReference>
<dbReference type="GO" id="GO:0009396">
    <property type="term" value="P:folic acid-containing compound biosynthetic process"/>
    <property type="evidence" value="ECO:0007669"/>
    <property type="project" value="TreeGrafter"/>
</dbReference>
<comment type="cofactor">
    <cofactor evidence="4">
        <name>Mg(2+)</name>
        <dbReference type="ChEBI" id="CHEBI:18420"/>
    </cofactor>
</comment>
<dbReference type="Pfam" id="PF01812">
    <property type="entry name" value="5-FTHF_cyc-lig"/>
    <property type="match status" value="1"/>
</dbReference>
<dbReference type="SUPFAM" id="SSF100950">
    <property type="entry name" value="NagB/RpiA/CoA transferase-like"/>
    <property type="match status" value="1"/>
</dbReference>
<evidence type="ECO:0000256" key="4">
    <source>
        <dbReference type="RuleBase" id="RU361279"/>
    </source>
</evidence>
<sequence length="266" mass="28651">MAKPPIRTSPLPRNLATTGTPRSGTTPPPQRFPSQQADSAMPLSSDPCQAAHIGERPFTGDPASPLDVAAWRHDERQRLRAERKALTPAMAVSVTDRIAACLTELLAPLDASRLIIGASWPIGGEPDLIPFLTTLRQRGAILSLSACVKPPAAMRFRRWTPNAPLERGLWNLPVPPASAGEVTPNLLIAPLLGWDDACNRLGFGTGYFDRTLDHMAPHPFAIGVGLHSARLSTIHPLPHDRRLDLIVTECGVEAGSPPLPSRRGMV</sequence>
<comment type="catalytic activity">
    <reaction evidence="4">
        <text>(6S)-5-formyl-5,6,7,8-tetrahydrofolate + ATP = (6R)-5,10-methenyltetrahydrofolate + ADP + phosphate</text>
        <dbReference type="Rhea" id="RHEA:10488"/>
        <dbReference type="ChEBI" id="CHEBI:30616"/>
        <dbReference type="ChEBI" id="CHEBI:43474"/>
        <dbReference type="ChEBI" id="CHEBI:57455"/>
        <dbReference type="ChEBI" id="CHEBI:57457"/>
        <dbReference type="ChEBI" id="CHEBI:456216"/>
        <dbReference type="EC" id="6.3.3.2"/>
    </reaction>
</comment>